<organism evidence="2 3">
    <name type="scientific">Sphingobium indicum BiD32</name>
    <dbReference type="NCBI Taxonomy" id="1301087"/>
    <lineage>
        <taxon>Bacteria</taxon>
        <taxon>Pseudomonadati</taxon>
        <taxon>Pseudomonadota</taxon>
        <taxon>Alphaproteobacteria</taxon>
        <taxon>Sphingomonadales</taxon>
        <taxon>Sphingomonadaceae</taxon>
        <taxon>Sphingobium</taxon>
    </lineage>
</organism>
<feature type="region of interest" description="Disordered" evidence="1">
    <location>
        <begin position="42"/>
        <end position="80"/>
    </location>
</feature>
<proteinExistence type="predicted"/>
<reference evidence="2 3" key="1">
    <citation type="submission" date="2013-03" db="EMBL/GenBank/DDBJ databases">
        <authorList>
            <person name="Le V."/>
        </authorList>
    </citation>
    <scope>NUCLEOTIDE SEQUENCE [LARGE SCALE GENOMIC DNA]</scope>
    <source>
        <strain evidence="2 3">BiD32</strain>
    </source>
</reference>
<keyword evidence="3" id="KW-1185">Reference proteome</keyword>
<name>N1MNL1_9SPHN</name>
<sequence length="119" mass="12664">MLLALFAGMSLSRMIDQVQHAPGMTQGHGHLLFSALSVEEAHDADHDVRGEERDGQPDRLPGSHHHHGDSGSGVILLGQAGIAVPPSRSAPPVIVIDRVEPDSVSQGPERPPRLIALRV</sequence>
<dbReference type="AlphaFoldDB" id="N1MNL1"/>
<feature type="compositionally biased region" description="Basic and acidic residues" evidence="1">
    <location>
        <begin position="42"/>
        <end position="57"/>
    </location>
</feature>
<comment type="caution">
    <text evidence="2">The sequence shown here is derived from an EMBL/GenBank/DDBJ whole genome shotgun (WGS) entry which is preliminary data.</text>
</comment>
<reference evidence="3" key="2">
    <citation type="submission" date="2013-04" db="EMBL/GenBank/DDBJ databases">
        <title>Bisphenol A degrading Sphingobium sp. strain BiD32.</title>
        <authorList>
            <person name="Nielsen J.L."/>
            <person name="Zhou N.A."/>
            <person name="Kjeldal H."/>
        </authorList>
    </citation>
    <scope>NUCLEOTIDE SEQUENCE [LARGE SCALE GENOMIC DNA]</scope>
    <source>
        <strain evidence="3">BiD32</strain>
    </source>
</reference>
<protein>
    <submittedName>
        <fullName evidence="2">Uncharacterized protein</fullName>
    </submittedName>
</protein>
<evidence type="ECO:0000313" key="3">
    <source>
        <dbReference type="Proteomes" id="UP000013201"/>
    </source>
</evidence>
<accession>N1MNL1</accession>
<gene>
    <name evidence="2" type="ORF">EBBID32_31720</name>
</gene>
<dbReference type="RefSeq" id="WP_006960135.1">
    <property type="nucleotide sequence ID" value="NZ_CAVK010000152.1"/>
</dbReference>
<dbReference type="EMBL" id="CAVK010000152">
    <property type="protein sequence ID" value="CCW18815.1"/>
    <property type="molecule type" value="Genomic_DNA"/>
</dbReference>
<evidence type="ECO:0000256" key="1">
    <source>
        <dbReference type="SAM" id="MobiDB-lite"/>
    </source>
</evidence>
<evidence type="ECO:0000313" key="2">
    <source>
        <dbReference type="EMBL" id="CCW18815.1"/>
    </source>
</evidence>
<dbReference type="Proteomes" id="UP000013201">
    <property type="component" value="Unassembled WGS sequence"/>
</dbReference>